<sequence length="14" mass="1631">MSCRRLRLVVDAIV</sequence>
<reference evidence="1" key="2">
    <citation type="journal article" date="2015" name="Data Brief">
        <title>Shoot transcriptome of the giant reed, Arundo donax.</title>
        <authorList>
            <person name="Barrero R.A."/>
            <person name="Guerrero F.D."/>
            <person name="Moolhuijzen P."/>
            <person name="Goolsby J.A."/>
            <person name="Tidwell J."/>
            <person name="Bellgard S.E."/>
            <person name="Bellgard M.I."/>
        </authorList>
    </citation>
    <scope>NUCLEOTIDE SEQUENCE</scope>
    <source>
        <tissue evidence="1">Shoot tissue taken approximately 20 cm above the soil surface</tissue>
    </source>
</reference>
<name>A0A0A9EAC0_ARUDO</name>
<proteinExistence type="predicted"/>
<accession>A0A0A9EAC0</accession>
<reference evidence="1" key="1">
    <citation type="submission" date="2014-09" db="EMBL/GenBank/DDBJ databases">
        <authorList>
            <person name="Magalhaes I.L.F."/>
            <person name="Oliveira U."/>
            <person name="Santos F.R."/>
            <person name="Vidigal T.H.D.A."/>
            <person name="Brescovit A.D."/>
            <person name="Santos A.J."/>
        </authorList>
    </citation>
    <scope>NUCLEOTIDE SEQUENCE</scope>
    <source>
        <tissue evidence="1">Shoot tissue taken approximately 20 cm above the soil surface</tissue>
    </source>
</reference>
<protein>
    <submittedName>
        <fullName evidence="1">Uncharacterized protein</fullName>
    </submittedName>
</protein>
<evidence type="ECO:0000313" key="1">
    <source>
        <dbReference type="EMBL" id="JAD97684.1"/>
    </source>
</evidence>
<organism evidence="1">
    <name type="scientific">Arundo donax</name>
    <name type="common">Giant reed</name>
    <name type="synonym">Donax arundinaceus</name>
    <dbReference type="NCBI Taxonomy" id="35708"/>
    <lineage>
        <taxon>Eukaryota</taxon>
        <taxon>Viridiplantae</taxon>
        <taxon>Streptophyta</taxon>
        <taxon>Embryophyta</taxon>
        <taxon>Tracheophyta</taxon>
        <taxon>Spermatophyta</taxon>
        <taxon>Magnoliopsida</taxon>
        <taxon>Liliopsida</taxon>
        <taxon>Poales</taxon>
        <taxon>Poaceae</taxon>
        <taxon>PACMAD clade</taxon>
        <taxon>Arundinoideae</taxon>
        <taxon>Arundineae</taxon>
        <taxon>Arundo</taxon>
    </lineage>
</organism>
<dbReference type="EMBL" id="GBRH01200211">
    <property type="protein sequence ID" value="JAD97684.1"/>
    <property type="molecule type" value="Transcribed_RNA"/>
</dbReference>